<dbReference type="AlphaFoldDB" id="A0AAE8ZV20"/>
<organism evidence="1 2">
    <name type="scientific">Caenorhabditis briggsae</name>
    <dbReference type="NCBI Taxonomy" id="6238"/>
    <lineage>
        <taxon>Eukaryota</taxon>
        <taxon>Metazoa</taxon>
        <taxon>Ecdysozoa</taxon>
        <taxon>Nematoda</taxon>
        <taxon>Chromadorea</taxon>
        <taxon>Rhabditida</taxon>
        <taxon>Rhabditina</taxon>
        <taxon>Rhabditomorpha</taxon>
        <taxon>Rhabditoidea</taxon>
        <taxon>Rhabditidae</taxon>
        <taxon>Peloderinae</taxon>
        <taxon>Caenorhabditis</taxon>
    </lineage>
</organism>
<name>A0AAE8ZV20_CAEBR</name>
<sequence>MTRATSRHQKLIDNVETLVNKWESIEPRRSNISRVTPLVTNLREETGIHIFGSIVSREAPPVTNLRKETGIHNCRKKYGEIVCLSTYRKIIIIEMLCSRPIWKSVLYDVAFCRRLVVISTEQSMRCFRDVLQISNDIKTDLKLEKIRLRKTKTLPGMDLLA</sequence>
<proteinExistence type="predicted"/>
<reference evidence="1 2" key="1">
    <citation type="submission" date="2022-05" db="EMBL/GenBank/DDBJ databases">
        <title>Chromosome-level reference genomes for two strains of Caenorhabditis briggsae: an improved platform for comparative genomics.</title>
        <authorList>
            <person name="Stevens L."/>
            <person name="Andersen E.C."/>
        </authorList>
    </citation>
    <scope>NUCLEOTIDE SEQUENCE [LARGE SCALE GENOMIC DNA]</scope>
    <source>
        <strain evidence="1">QX1410_ONT</strain>
        <tissue evidence="1">Whole-organism</tissue>
    </source>
</reference>
<evidence type="ECO:0000313" key="2">
    <source>
        <dbReference type="Proteomes" id="UP000827892"/>
    </source>
</evidence>
<accession>A0AAE8ZV20</accession>
<gene>
    <name evidence="1" type="ORF">L3Y34_013737</name>
</gene>
<evidence type="ECO:0000313" key="1">
    <source>
        <dbReference type="EMBL" id="ULT85192.1"/>
    </source>
</evidence>
<dbReference type="EMBL" id="CP090896">
    <property type="protein sequence ID" value="ULT85192.1"/>
    <property type="molecule type" value="Genomic_DNA"/>
</dbReference>
<protein>
    <submittedName>
        <fullName evidence="1">Uncharacterized protein</fullName>
    </submittedName>
</protein>
<dbReference type="Proteomes" id="UP000827892">
    <property type="component" value="Chromosome X"/>
</dbReference>